<evidence type="ECO:0000256" key="3">
    <source>
        <dbReference type="ARBA" id="ARBA00022692"/>
    </source>
</evidence>
<keyword evidence="5 6" id="KW-0472">Membrane</keyword>
<dbReference type="PANTHER" id="PTHR12677">
    <property type="entry name" value="GOLGI APPARATUS MEMBRANE PROTEIN TVP38-RELATED"/>
    <property type="match status" value="1"/>
</dbReference>
<dbReference type="AlphaFoldDB" id="A0A5B9QU08"/>
<evidence type="ECO:0000256" key="4">
    <source>
        <dbReference type="ARBA" id="ARBA00022989"/>
    </source>
</evidence>
<feature type="transmembrane region" description="Helical" evidence="6">
    <location>
        <begin position="191"/>
        <end position="213"/>
    </location>
</feature>
<feature type="transmembrane region" description="Helical" evidence="6">
    <location>
        <begin position="79"/>
        <end position="104"/>
    </location>
</feature>
<gene>
    <name evidence="8" type="ORF">UC8_29030</name>
</gene>
<evidence type="ECO:0000256" key="2">
    <source>
        <dbReference type="ARBA" id="ARBA00022475"/>
    </source>
</evidence>
<sequence>MRNRVILLLVLLALLALGWWKYADAVSWQTLADQEEQLRQTVRTNWGSSLVFGFLIYVLLSLVPGTAGKSIVYGWLFGFWLGLLIVSTALTIAAVISLIVVRYMFRDWVEAKLSRFIRIIDSAVASQGATWLVALRLMHAPYTITNYALGATDVRVKTFAWTTQLGMLPGTIVFVLAGASIPELHTLAEKGIWGVVDVPLMVLLSLLALLPLLGRWVRSRFRNARSVAEQRTNAANEPAEP</sequence>
<accession>A0A5B9QU08</accession>
<feature type="transmembrane region" description="Helical" evidence="6">
    <location>
        <begin position="159"/>
        <end position="179"/>
    </location>
</feature>
<feature type="transmembrane region" description="Helical" evidence="6">
    <location>
        <begin position="49"/>
        <end position="67"/>
    </location>
</feature>
<dbReference type="InterPro" id="IPR015414">
    <property type="entry name" value="TMEM64"/>
</dbReference>
<comment type="subcellular location">
    <subcellularLocation>
        <location evidence="1 6">Cell membrane</location>
        <topology evidence="1 6">Multi-pass membrane protein</topology>
    </subcellularLocation>
</comment>
<evidence type="ECO:0000256" key="1">
    <source>
        <dbReference type="ARBA" id="ARBA00004651"/>
    </source>
</evidence>
<evidence type="ECO:0000313" key="9">
    <source>
        <dbReference type="Proteomes" id="UP000325286"/>
    </source>
</evidence>
<keyword evidence="9" id="KW-1185">Reference proteome</keyword>
<feature type="transmembrane region" description="Helical" evidence="6">
    <location>
        <begin position="116"/>
        <end position="138"/>
    </location>
</feature>
<dbReference type="Pfam" id="PF09335">
    <property type="entry name" value="VTT_dom"/>
    <property type="match status" value="1"/>
</dbReference>
<proteinExistence type="inferred from homology"/>
<dbReference type="GO" id="GO:0005886">
    <property type="term" value="C:plasma membrane"/>
    <property type="evidence" value="ECO:0007669"/>
    <property type="project" value="UniProtKB-SubCell"/>
</dbReference>
<dbReference type="KEGG" id="rul:UC8_29030"/>
<evidence type="ECO:0000256" key="6">
    <source>
        <dbReference type="RuleBase" id="RU366058"/>
    </source>
</evidence>
<keyword evidence="3 6" id="KW-0812">Transmembrane</keyword>
<protein>
    <recommendedName>
        <fullName evidence="6">TVP38/TMEM64 family membrane protein</fullName>
    </recommendedName>
</protein>
<dbReference type="OrthoDB" id="9779114at2"/>
<keyword evidence="2 6" id="KW-1003">Cell membrane</keyword>
<dbReference type="InterPro" id="IPR032816">
    <property type="entry name" value="VTT_dom"/>
</dbReference>
<evidence type="ECO:0000259" key="7">
    <source>
        <dbReference type="Pfam" id="PF09335"/>
    </source>
</evidence>
<keyword evidence="4 6" id="KW-1133">Transmembrane helix</keyword>
<evidence type="ECO:0000256" key="5">
    <source>
        <dbReference type="ARBA" id="ARBA00023136"/>
    </source>
</evidence>
<dbReference type="RefSeq" id="WP_068140192.1">
    <property type="nucleotide sequence ID" value="NZ_CP042914.1"/>
</dbReference>
<evidence type="ECO:0000313" key="8">
    <source>
        <dbReference type="EMBL" id="QEG40885.1"/>
    </source>
</evidence>
<dbReference type="Proteomes" id="UP000325286">
    <property type="component" value="Chromosome"/>
</dbReference>
<comment type="similarity">
    <text evidence="6">Belongs to the TVP38/TMEM64 family.</text>
</comment>
<reference evidence="8 9" key="1">
    <citation type="submission" date="2019-08" db="EMBL/GenBank/DDBJ databases">
        <title>Deep-cultivation of Planctomycetes and their phenomic and genomic characterization uncovers novel biology.</title>
        <authorList>
            <person name="Wiegand S."/>
            <person name="Jogler M."/>
            <person name="Boedeker C."/>
            <person name="Pinto D."/>
            <person name="Vollmers J."/>
            <person name="Rivas-Marin E."/>
            <person name="Kohn T."/>
            <person name="Peeters S.H."/>
            <person name="Heuer A."/>
            <person name="Rast P."/>
            <person name="Oberbeckmann S."/>
            <person name="Bunk B."/>
            <person name="Jeske O."/>
            <person name="Meyerdierks A."/>
            <person name="Storesund J.E."/>
            <person name="Kallscheuer N."/>
            <person name="Luecker S."/>
            <person name="Lage O.M."/>
            <person name="Pohl T."/>
            <person name="Merkel B.J."/>
            <person name="Hornburger P."/>
            <person name="Mueller R.-W."/>
            <person name="Bruemmer F."/>
            <person name="Labrenz M."/>
            <person name="Spormann A.M."/>
            <person name="Op den Camp H."/>
            <person name="Overmann J."/>
            <person name="Amann R."/>
            <person name="Jetten M.S.M."/>
            <person name="Mascher T."/>
            <person name="Medema M.H."/>
            <person name="Devos D.P."/>
            <person name="Kaster A.-K."/>
            <person name="Ovreas L."/>
            <person name="Rohde M."/>
            <person name="Galperin M.Y."/>
            <person name="Jogler C."/>
        </authorList>
    </citation>
    <scope>NUCLEOTIDE SEQUENCE [LARGE SCALE GENOMIC DNA]</scope>
    <source>
        <strain evidence="8 9">UC8</strain>
    </source>
</reference>
<feature type="domain" description="VTT" evidence="7">
    <location>
        <begin position="70"/>
        <end position="179"/>
    </location>
</feature>
<name>A0A5B9QU08_9BACT</name>
<organism evidence="8 9">
    <name type="scientific">Roseimaritima ulvae</name>
    <dbReference type="NCBI Taxonomy" id="980254"/>
    <lineage>
        <taxon>Bacteria</taxon>
        <taxon>Pseudomonadati</taxon>
        <taxon>Planctomycetota</taxon>
        <taxon>Planctomycetia</taxon>
        <taxon>Pirellulales</taxon>
        <taxon>Pirellulaceae</taxon>
        <taxon>Roseimaritima</taxon>
    </lineage>
</organism>
<dbReference type="PANTHER" id="PTHR12677:SF59">
    <property type="entry name" value="GOLGI APPARATUS MEMBRANE PROTEIN TVP38-RELATED"/>
    <property type="match status" value="1"/>
</dbReference>
<dbReference type="EMBL" id="CP042914">
    <property type="protein sequence ID" value="QEG40885.1"/>
    <property type="molecule type" value="Genomic_DNA"/>
</dbReference>